<keyword evidence="1" id="KW-0472">Membrane</keyword>
<evidence type="ECO:0000256" key="1">
    <source>
        <dbReference type="SAM" id="Phobius"/>
    </source>
</evidence>
<organism evidence="2 7">
    <name type="scientific">Bacillus cereus</name>
    <dbReference type="NCBI Taxonomy" id="1396"/>
    <lineage>
        <taxon>Bacteria</taxon>
        <taxon>Bacillati</taxon>
        <taxon>Bacillota</taxon>
        <taxon>Bacilli</taxon>
        <taxon>Bacillales</taxon>
        <taxon>Bacillaceae</taxon>
        <taxon>Bacillus</taxon>
        <taxon>Bacillus cereus group</taxon>
    </lineage>
</organism>
<gene>
    <name evidence="3" type="ORF">BKK64_19925</name>
    <name evidence="2" type="ORF">DX932_09720</name>
    <name evidence="4" type="ORF">FC695_19680</name>
</gene>
<evidence type="ECO:0000313" key="4">
    <source>
        <dbReference type="EMBL" id="TKJ01235.1"/>
    </source>
</evidence>
<feature type="transmembrane region" description="Helical" evidence="1">
    <location>
        <begin position="6"/>
        <end position="24"/>
    </location>
</feature>
<protein>
    <submittedName>
        <fullName evidence="2">Uncharacterized protein</fullName>
    </submittedName>
</protein>
<dbReference type="EMBL" id="QSMZ01000006">
    <property type="protein sequence ID" value="KAA6470113.1"/>
    <property type="molecule type" value="Genomic_DNA"/>
</dbReference>
<accession>A0A9W7US31</accession>
<dbReference type="EMBL" id="MLYK01000049">
    <property type="protein sequence ID" value="OJS93988.1"/>
    <property type="molecule type" value="Genomic_DNA"/>
</dbReference>
<dbReference type="RefSeq" id="WP_000723536.1">
    <property type="nucleotide sequence ID" value="NZ_AP024504.2"/>
</dbReference>
<reference evidence="2 7" key="2">
    <citation type="submission" date="2018-08" db="EMBL/GenBank/DDBJ databases">
        <title>Bacillus phenotypic plasticity.</title>
        <authorList>
            <person name="Hurtado E."/>
        </authorList>
    </citation>
    <scope>NUCLEOTIDE SEQUENCE [LARGE SCALE GENOMIC DNA]</scope>
    <source>
        <strain evidence="2 7">111b</strain>
    </source>
</reference>
<name>A0A9W7US31_BACCE</name>
<reference evidence="4 6" key="3">
    <citation type="journal article" date="2019" name="Environ. Microbiol.">
        <title>An active ?-lactamase is a part of an orchestrated cell wall stress resistance network of Bacillus subtilis and related rhizosphere species.</title>
        <authorList>
            <person name="Bucher T."/>
            <person name="Keren-Paz A."/>
            <person name="Hausser J."/>
            <person name="Olender T."/>
            <person name="Cytryn E."/>
            <person name="Kolodkin-Gal I."/>
        </authorList>
    </citation>
    <scope>NUCLEOTIDE SEQUENCE [LARGE SCALE GENOMIC DNA]</scope>
    <source>
        <strain evidence="4 6">I32</strain>
    </source>
</reference>
<dbReference type="Proteomes" id="UP000323321">
    <property type="component" value="Unassembled WGS sequence"/>
</dbReference>
<evidence type="ECO:0000313" key="6">
    <source>
        <dbReference type="Proteomes" id="UP000308444"/>
    </source>
</evidence>
<evidence type="ECO:0000313" key="2">
    <source>
        <dbReference type="EMBL" id="KAA6470113.1"/>
    </source>
</evidence>
<dbReference type="Proteomes" id="UP000184161">
    <property type="component" value="Unassembled WGS sequence"/>
</dbReference>
<dbReference type="AlphaFoldDB" id="A0A9W7US31"/>
<sequence>MKKINILISILIILFLCLVGFIFFNDTTKNERYIIWEKNVQENNSLLKKLQNNDIPYKIDKKGNLEIREKDINKATLCCT</sequence>
<evidence type="ECO:0000313" key="5">
    <source>
        <dbReference type="Proteomes" id="UP000184161"/>
    </source>
</evidence>
<keyword evidence="1" id="KW-1133">Transmembrane helix</keyword>
<dbReference type="EMBL" id="SZOH01001367">
    <property type="protein sequence ID" value="TKJ01235.1"/>
    <property type="molecule type" value="Genomic_DNA"/>
</dbReference>
<comment type="caution">
    <text evidence="2">The sequence shown here is derived from an EMBL/GenBank/DDBJ whole genome shotgun (WGS) entry which is preliminary data.</text>
</comment>
<evidence type="ECO:0000313" key="3">
    <source>
        <dbReference type="EMBL" id="OJS93988.1"/>
    </source>
</evidence>
<reference evidence="3 5" key="1">
    <citation type="submission" date="2016-10" db="EMBL/GenBank/DDBJ databases">
        <title>Draft Genome Sequence of one Bacillus cereus strain isolated from pooled breast milk.</title>
        <authorList>
            <person name="Woudstra C."/>
            <person name="Chamoin A."/>
            <person name="Gentil S."/>
            <person name="Rambeloson T."/>
            <person name="Delannoye S."/>
            <person name="Heinnekine J.A."/>
            <person name="Herbin S."/>
            <person name="Fach P."/>
        </authorList>
    </citation>
    <scope>NUCLEOTIDE SEQUENCE [LARGE SCALE GENOMIC DNA]</scope>
    <source>
        <strain evidence="3 5">16SBCL1279</strain>
    </source>
</reference>
<proteinExistence type="predicted"/>
<evidence type="ECO:0000313" key="7">
    <source>
        <dbReference type="Proteomes" id="UP000323321"/>
    </source>
</evidence>
<dbReference type="Proteomes" id="UP000308444">
    <property type="component" value="Unassembled WGS sequence"/>
</dbReference>
<keyword evidence="1" id="KW-0812">Transmembrane</keyword>